<keyword evidence="10" id="KW-0539">Nucleus</keyword>
<dbReference type="InterPro" id="IPR037665">
    <property type="entry name" value="Nucleoporin_S59-like"/>
</dbReference>
<comment type="similarity">
    <text evidence="3">Belongs to the nucleoporin GLFG family.</text>
</comment>
<evidence type="ECO:0000256" key="2">
    <source>
        <dbReference type="ARBA" id="ARBA00004620"/>
    </source>
</evidence>
<dbReference type="Gene3D" id="1.10.10.2360">
    <property type="match status" value="1"/>
</dbReference>
<organism evidence="12 13">
    <name type="scientific">Lutzomyia longipalpis</name>
    <name type="common">Sand fly</name>
    <dbReference type="NCBI Taxonomy" id="7200"/>
    <lineage>
        <taxon>Eukaryota</taxon>
        <taxon>Metazoa</taxon>
        <taxon>Ecdysozoa</taxon>
        <taxon>Arthropoda</taxon>
        <taxon>Hexapoda</taxon>
        <taxon>Insecta</taxon>
        <taxon>Pterygota</taxon>
        <taxon>Neoptera</taxon>
        <taxon>Endopterygota</taxon>
        <taxon>Diptera</taxon>
        <taxon>Nematocera</taxon>
        <taxon>Psychodoidea</taxon>
        <taxon>Psychodidae</taxon>
        <taxon>Lutzomyia</taxon>
        <taxon>Lutzomyia</taxon>
    </lineage>
</organism>
<evidence type="ECO:0000256" key="11">
    <source>
        <dbReference type="SAM" id="MobiDB-lite"/>
    </source>
</evidence>
<dbReference type="GO" id="GO:0005643">
    <property type="term" value="C:nuclear pore"/>
    <property type="evidence" value="ECO:0007669"/>
    <property type="project" value="UniProtKB-SubCell"/>
</dbReference>
<keyword evidence="6" id="KW-0509">mRNA transport</keyword>
<keyword evidence="7" id="KW-0653">Protein transport</keyword>
<keyword evidence="13" id="KW-1185">Reference proteome</keyword>
<sequence>MSSPTPTTTTTSEATEVASTTSAATTTASETTSSVATAAASETTATAATTTKTEKTTTAVVTTSIPIGQVGQLNFAVFKRAPVLPPSPTRSAHPGRSPTKFQYDHLICTKPISSSFVKPSFFTFESTQPTPISSDHLYTLSRFGGFTQPANTSALGSTTGNPPISPNLRSPKSPVFVAPKSPGFLGQQNSAISSIFGAMPMAAVGVSGTGNWGTGFVRYQPSMGTDVFMKNEQVTSINTKQYCITTMKVYEGKSLEELRMEDYLSNNKGPRAGAVDLLCPKTPPAKNLLGAPAQAQQVNGNFGQQPIPFGNTNVMPGFGQQRAFGATAGQSSAGGVINKPPAPTMTTSSFGFGNTANTPPTNLFVPPKPFGPPPVTGNVFGAGQTAQPGFGNPVAPPAFGQPNIGFDQANVPPGPPFFGPSPIVPVFGHTIAVFGNPVLGQMIPT</sequence>
<proteinExistence type="inferred from homology"/>
<dbReference type="GO" id="GO:0031965">
    <property type="term" value="C:nuclear membrane"/>
    <property type="evidence" value="ECO:0007669"/>
    <property type="project" value="UniProtKB-SubCell"/>
</dbReference>
<evidence type="ECO:0000313" key="13">
    <source>
        <dbReference type="Proteomes" id="UP000092461"/>
    </source>
</evidence>
<evidence type="ECO:0000256" key="9">
    <source>
        <dbReference type="ARBA" id="ARBA00023132"/>
    </source>
</evidence>
<dbReference type="Proteomes" id="UP000092461">
    <property type="component" value="Unassembled WGS sequence"/>
</dbReference>
<evidence type="ECO:0000256" key="6">
    <source>
        <dbReference type="ARBA" id="ARBA00022816"/>
    </source>
</evidence>
<dbReference type="VEuPathDB" id="VectorBase:LLOJ002908"/>
<feature type="region of interest" description="Disordered" evidence="11">
    <location>
        <begin position="1"/>
        <end position="37"/>
    </location>
</feature>
<name>A0A1B0CEY8_LUTLO</name>
<keyword evidence="9" id="KW-0906">Nuclear pore complex</keyword>
<keyword evidence="8" id="KW-0811">Translocation</keyword>
<dbReference type="FunFam" id="1.10.10.2360:FF:000001">
    <property type="entry name" value="Nuclear pore complex protein Nup98-Nup96"/>
    <property type="match status" value="1"/>
</dbReference>
<reference evidence="12" key="1">
    <citation type="submission" date="2020-05" db="UniProtKB">
        <authorList>
            <consortium name="EnsemblMetazoa"/>
        </authorList>
    </citation>
    <scope>IDENTIFICATION</scope>
    <source>
        <strain evidence="12">Jacobina</strain>
    </source>
</reference>
<dbReference type="PANTHER" id="PTHR23198">
    <property type="entry name" value="NUCLEOPORIN"/>
    <property type="match status" value="1"/>
</dbReference>
<evidence type="ECO:0000256" key="10">
    <source>
        <dbReference type="ARBA" id="ARBA00023242"/>
    </source>
</evidence>
<evidence type="ECO:0000256" key="4">
    <source>
        <dbReference type="ARBA" id="ARBA00013472"/>
    </source>
</evidence>
<dbReference type="EnsemblMetazoa" id="LLOJ002908-RA">
    <property type="protein sequence ID" value="LLOJ002908-PA"/>
    <property type="gene ID" value="LLOJ002908"/>
</dbReference>
<dbReference type="GO" id="GO:0051028">
    <property type="term" value="P:mRNA transport"/>
    <property type="evidence" value="ECO:0007669"/>
    <property type="project" value="UniProtKB-KW"/>
</dbReference>
<evidence type="ECO:0000256" key="5">
    <source>
        <dbReference type="ARBA" id="ARBA00022448"/>
    </source>
</evidence>
<comment type="subcellular location">
    <subcellularLocation>
        <location evidence="2">Nucleus membrane</location>
        <topology evidence="2">Peripheral membrane protein</topology>
        <orientation evidence="2">Nucleoplasmic side</orientation>
    </subcellularLocation>
    <subcellularLocation>
        <location evidence="1">Nucleus</location>
        <location evidence="1">Nuclear pore complex</location>
    </subcellularLocation>
</comment>
<evidence type="ECO:0000313" key="12">
    <source>
        <dbReference type="EnsemblMetazoa" id="LLOJ002908-PA"/>
    </source>
</evidence>
<evidence type="ECO:0000256" key="8">
    <source>
        <dbReference type="ARBA" id="ARBA00023010"/>
    </source>
</evidence>
<accession>A0A1B0CEY8</accession>
<dbReference type="VEuPathDB" id="VectorBase:LLONM1_011130"/>
<evidence type="ECO:0000256" key="3">
    <source>
        <dbReference type="ARBA" id="ARBA00008926"/>
    </source>
</evidence>
<dbReference type="EMBL" id="AJWK01009472">
    <property type="status" value="NOT_ANNOTATED_CDS"/>
    <property type="molecule type" value="Genomic_DNA"/>
</dbReference>
<evidence type="ECO:0000256" key="1">
    <source>
        <dbReference type="ARBA" id="ARBA00004567"/>
    </source>
</evidence>
<dbReference type="AlphaFoldDB" id="A0A1B0CEY8"/>
<keyword evidence="5" id="KW-0813">Transport</keyword>
<evidence type="ECO:0000256" key="7">
    <source>
        <dbReference type="ARBA" id="ARBA00022927"/>
    </source>
</evidence>
<protein>
    <recommendedName>
        <fullName evidence="4">Nuclear pore complex protein Nup98-Nup96</fullName>
    </recommendedName>
</protein>
<dbReference type="PANTHER" id="PTHR23198:SF6">
    <property type="entry name" value="NUCLEAR PORE COMPLEX PROTEIN NUP98-NUP96"/>
    <property type="match status" value="1"/>
</dbReference>
<dbReference type="Pfam" id="PF21240">
    <property type="entry name" value="Nup98_GLEBS"/>
    <property type="match status" value="1"/>
</dbReference>
<dbReference type="GO" id="GO:0006606">
    <property type="term" value="P:protein import into nucleus"/>
    <property type="evidence" value="ECO:0007669"/>
    <property type="project" value="UniProtKB-ARBA"/>
</dbReference>